<protein>
    <submittedName>
        <fullName evidence="2">VPLPA-CTERM sorting domain-containing protein</fullName>
    </submittedName>
</protein>
<keyword evidence="3" id="KW-1185">Reference proteome</keyword>
<comment type="caution">
    <text evidence="2">The sequence shown here is derived from an EMBL/GenBank/DDBJ whole genome shotgun (WGS) entry which is preliminary data.</text>
</comment>
<evidence type="ECO:0000313" key="2">
    <source>
        <dbReference type="EMBL" id="MCQ8185139.1"/>
    </source>
</evidence>
<sequence length="239" mass="25095">MRHLAAAAAALLASTGIASAANVTPDIIFGSDNANGSFTIDTEQTLELGLRAKLRYDDQGDPQNTFNYDGVDTYTFVQTAGTPSNRSVFNFEWSINSDTADGSDTLDSYVYLLAVDFDPGAGTNFVFYDPVRTFGTNAWYGDNDTANGGGTVANAGGSEINDFNVAQNSVNYGFIPNAPLGDGIYSIILSAFAPGDLDNPVATTSINVVVGEEVPLPAAFPFMLGGLAGFAALRRRAGR</sequence>
<dbReference type="InterPro" id="IPR022472">
    <property type="entry name" value="VPLPA-CTERM"/>
</dbReference>
<dbReference type="AlphaFoldDB" id="A0A9X2L906"/>
<dbReference type="RefSeq" id="WP_256619001.1">
    <property type="nucleotide sequence ID" value="NZ_JANIBC010000003.1"/>
</dbReference>
<feature type="signal peptide" evidence="1">
    <location>
        <begin position="1"/>
        <end position="20"/>
    </location>
</feature>
<dbReference type="NCBIfam" id="TIGR03370">
    <property type="entry name" value="VPLPA-CTERM"/>
    <property type="match status" value="1"/>
</dbReference>
<reference evidence="2" key="1">
    <citation type="submission" date="2022-07" db="EMBL/GenBank/DDBJ databases">
        <title>Parvularcula maris sp. nov., an algicidal bacterium isolated from seawater.</title>
        <authorList>
            <person name="Li F."/>
        </authorList>
    </citation>
    <scope>NUCLEOTIDE SEQUENCE</scope>
    <source>
        <strain evidence="2">BGMRC 0090</strain>
    </source>
</reference>
<proteinExistence type="predicted"/>
<keyword evidence="1" id="KW-0732">Signal</keyword>
<dbReference type="EMBL" id="JANIBC010000003">
    <property type="protein sequence ID" value="MCQ8185139.1"/>
    <property type="molecule type" value="Genomic_DNA"/>
</dbReference>
<feature type="chain" id="PRO_5040999982" evidence="1">
    <location>
        <begin position="21"/>
        <end position="239"/>
    </location>
</feature>
<dbReference type="Proteomes" id="UP001142610">
    <property type="component" value="Unassembled WGS sequence"/>
</dbReference>
<accession>A0A9X2L906</accession>
<evidence type="ECO:0000313" key="3">
    <source>
        <dbReference type="Proteomes" id="UP001142610"/>
    </source>
</evidence>
<organism evidence="2 3">
    <name type="scientific">Parvularcula maris</name>
    <dbReference type="NCBI Taxonomy" id="2965077"/>
    <lineage>
        <taxon>Bacteria</taxon>
        <taxon>Pseudomonadati</taxon>
        <taxon>Pseudomonadota</taxon>
        <taxon>Alphaproteobacteria</taxon>
        <taxon>Parvularculales</taxon>
        <taxon>Parvularculaceae</taxon>
        <taxon>Parvularcula</taxon>
    </lineage>
</organism>
<gene>
    <name evidence="2" type="ORF">NOG11_07010</name>
</gene>
<evidence type="ECO:0000256" key="1">
    <source>
        <dbReference type="SAM" id="SignalP"/>
    </source>
</evidence>
<name>A0A9X2L906_9PROT</name>